<evidence type="ECO:0000256" key="1">
    <source>
        <dbReference type="ARBA" id="ARBA00005721"/>
    </source>
</evidence>
<dbReference type="Pfam" id="PF03780">
    <property type="entry name" value="Asp23"/>
    <property type="match status" value="1"/>
</dbReference>
<keyword evidence="4" id="KW-1185">Reference proteome</keyword>
<sequence>MAKSEERLPRRLDEAWEERPETARRKSELGETRIANEVVSIIAGLAATEVKGVAGMSGGVVGGIAEMLGRRNLTKGVKVEVGEEQAAVDLYVVMEYGVRIPDVAWQIQENVKRAIETMTGLEVLEVNVHVQGVHFQTEEEEPEEEQPRVR</sequence>
<dbReference type="EMBL" id="AP014924">
    <property type="protein sequence ID" value="BAS28427.1"/>
    <property type="molecule type" value="Genomic_DNA"/>
</dbReference>
<dbReference type="PATRIC" id="fig|1555112.3.peg.2637"/>
<feature type="region of interest" description="Disordered" evidence="2">
    <location>
        <begin position="1"/>
        <end position="28"/>
    </location>
</feature>
<dbReference type="KEGG" id="lpil:LIP_2597"/>
<evidence type="ECO:0000313" key="3">
    <source>
        <dbReference type="EMBL" id="BAS28427.1"/>
    </source>
</evidence>
<organism evidence="3 4">
    <name type="scientific">Limnochorda pilosa</name>
    <dbReference type="NCBI Taxonomy" id="1555112"/>
    <lineage>
        <taxon>Bacteria</taxon>
        <taxon>Bacillati</taxon>
        <taxon>Bacillota</taxon>
        <taxon>Limnochordia</taxon>
        <taxon>Limnochordales</taxon>
        <taxon>Limnochordaceae</taxon>
        <taxon>Limnochorda</taxon>
    </lineage>
</organism>
<proteinExistence type="inferred from homology"/>
<evidence type="ECO:0000256" key="2">
    <source>
        <dbReference type="SAM" id="MobiDB-lite"/>
    </source>
</evidence>
<name>A0A0K2SN48_LIMPI</name>
<dbReference type="STRING" id="1555112.LIP_2597"/>
<accession>A0A0K2SN48</accession>
<protein>
    <submittedName>
        <fullName evidence="3">Alkaline-shock protein</fullName>
    </submittedName>
</protein>
<reference evidence="4" key="2">
    <citation type="journal article" date="2016" name="Int. J. Syst. Evol. Microbiol.">
        <title>Complete genome sequence and cell structure of Limnochorda pilosa, a Gram-negative spore-former within the phylum Firmicutes.</title>
        <authorList>
            <person name="Watanabe M."/>
            <person name="Kojima H."/>
            <person name="Fukui M."/>
        </authorList>
    </citation>
    <scope>NUCLEOTIDE SEQUENCE [LARGE SCALE GENOMIC DNA]</scope>
    <source>
        <strain evidence="4">HC45</strain>
    </source>
</reference>
<dbReference type="PANTHER" id="PTHR34297:SF2">
    <property type="entry name" value="ASP23_GLS24 FAMILY ENVELOPE STRESS RESPONSE PROTEIN"/>
    <property type="match status" value="1"/>
</dbReference>
<dbReference type="Proteomes" id="UP000065807">
    <property type="component" value="Chromosome"/>
</dbReference>
<dbReference type="OrthoDB" id="9793465at2"/>
<gene>
    <name evidence="3" type="ORF">LIP_2597</name>
</gene>
<dbReference type="PANTHER" id="PTHR34297">
    <property type="entry name" value="HYPOTHETICAL CYTOSOLIC PROTEIN-RELATED"/>
    <property type="match status" value="1"/>
</dbReference>
<dbReference type="RefSeq" id="WP_082726274.1">
    <property type="nucleotide sequence ID" value="NZ_AP014924.1"/>
</dbReference>
<dbReference type="InterPro" id="IPR005531">
    <property type="entry name" value="Asp23"/>
</dbReference>
<comment type="similarity">
    <text evidence="1">Belongs to the asp23 family.</text>
</comment>
<evidence type="ECO:0000313" key="4">
    <source>
        <dbReference type="Proteomes" id="UP000065807"/>
    </source>
</evidence>
<reference evidence="4" key="1">
    <citation type="submission" date="2015-07" db="EMBL/GenBank/DDBJ databases">
        <title>Complete genome sequence and phylogenetic analysis of Limnochorda pilosa.</title>
        <authorList>
            <person name="Watanabe M."/>
            <person name="Kojima H."/>
            <person name="Fukui M."/>
        </authorList>
    </citation>
    <scope>NUCLEOTIDE SEQUENCE [LARGE SCALE GENOMIC DNA]</scope>
    <source>
        <strain evidence="4">HC45</strain>
    </source>
</reference>
<dbReference type="AlphaFoldDB" id="A0A0K2SN48"/>